<dbReference type="PANTHER" id="PTHR43384:SF13">
    <property type="entry name" value="SLR0110 PROTEIN"/>
    <property type="match status" value="1"/>
</dbReference>
<dbReference type="EMBL" id="QRCT01000045">
    <property type="protein sequence ID" value="RDU22819.1"/>
    <property type="molecule type" value="Genomic_DNA"/>
</dbReference>
<evidence type="ECO:0000313" key="3">
    <source>
        <dbReference type="EMBL" id="RDU22819.1"/>
    </source>
</evidence>
<feature type="domain" description="AAA" evidence="1">
    <location>
        <begin position="124"/>
        <end position="293"/>
    </location>
</feature>
<dbReference type="Pfam" id="PF21194">
    <property type="entry name" value="TadZ-like_ARD"/>
    <property type="match status" value="1"/>
</dbReference>
<dbReference type="Gene3D" id="3.40.50.10850">
    <property type="entry name" value="Ntrc-like two-domain protein"/>
    <property type="match status" value="1"/>
</dbReference>
<gene>
    <name evidence="3" type="ORF">DWV06_12795</name>
</gene>
<dbReference type="GO" id="GO:0016887">
    <property type="term" value="F:ATP hydrolysis activity"/>
    <property type="evidence" value="ECO:0007669"/>
    <property type="project" value="TreeGrafter"/>
</dbReference>
<evidence type="ECO:0000313" key="4">
    <source>
        <dbReference type="Proteomes" id="UP000255036"/>
    </source>
</evidence>
<dbReference type="SUPFAM" id="SSF52540">
    <property type="entry name" value="P-loop containing nucleoside triphosphate hydrolases"/>
    <property type="match status" value="1"/>
</dbReference>
<dbReference type="OrthoDB" id="1846722at2"/>
<protein>
    <submittedName>
        <fullName evidence="3">Chromosome partitioning protein ParA</fullName>
    </submittedName>
</protein>
<dbReference type="Pfam" id="PF13614">
    <property type="entry name" value="AAA_31"/>
    <property type="match status" value="1"/>
</dbReference>
<dbReference type="RefSeq" id="WP_115482581.1">
    <property type="nucleotide sequence ID" value="NZ_QRCT01000045.1"/>
</dbReference>
<comment type="caution">
    <text evidence="3">The sequence shown here is derived from an EMBL/GenBank/DDBJ whole genome shotgun (WGS) entry which is preliminary data.</text>
</comment>
<dbReference type="AlphaFoldDB" id="A0A371ATE9"/>
<dbReference type="GO" id="GO:0005524">
    <property type="term" value="F:ATP binding"/>
    <property type="evidence" value="ECO:0007669"/>
    <property type="project" value="TreeGrafter"/>
</dbReference>
<dbReference type="InterPro" id="IPR049086">
    <property type="entry name" value="TadZ-like_ARD"/>
</dbReference>
<dbReference type="GO" id="GO:0005829">
    <property type="term" value="C:cytosol"/>
    <property type="evidence" value="ECO:0007669"/>
    <property type="project" value="TreeGrafter"/>
</dbReference>
<dbReference type="GO" id="GO:0009898">
    <property type="term" value="C:cytoplasmic side of plasma membrane"/>
    <property type="evidence" value="ECO:0007669"/>
    <property type="project" value="TreeGrafter"/>
</dbReference>
<evidence type="ECO:0000259" key="2">
    <source>
        <dbReference type="Pfam" id="PF21194"/>
    </source>
</evidence>
<feature type="domain" description="TadZ-like receiver" evidence="2">
    <location>
        <begin position="1"/>
        <end position="108"/>
    </location>
</feature>
<name>A0A371ATE9_9FIRM</name>
<dbReference type="InterPro" id="IPR027417">
    <property type="entry name" value="P-loop_NTPase"/>
</dbReference>
<keyword evidence="4" id="KW-1185">Reference proteome</keyword>
<evidence type="ECO:0000259" key="1">
    <source>
        <dbReference type="Pfam" id="PF13614"/>
    </source>
</evidence>
<dbReference type="Gene3D" id="3.40.50.300">
    <property type="entry name" value="P-loop containing nucleotide triphosphate hydrolases"/>
    <property type="match status" value="1"/>
</dbReference>
<proteinExistence type="predicted"/>
<dbReference type="GO" id="GO:0051782">
    <property type="term" value="P:negative regulation of cell division"/>
    <property type="evidence" value="ECO:0007669"/>
    <property type="project" value="TreeGrafter"/>
</dbReference>
<sequence length="354" mass="40364">MKIKIALLEKDQIYLYRIVAAFRNKFEDKLEVFSFTELEEAMSFMETNAIDVLLSCEYFEVNSDRLPKGCGFAYFSESLEIERIRNQKAICKFQKLEYIYKEMLAIYSENAVINTRAKKDIVETKIINFTSACGGVGTSTVAASCARYFARQGKKTLFLCLQPFENVNYFFRGDGQGDLSDILYVLRSKKSNLDLKMESALRQDASGVYFYDSSKSAIDLMGITKDEFKQMIEGLRILGSYEYIIIDSAFSLEKQALDNLSESGYIVFVTDGSDVANEKCHRAYAALEIIEQEKGLSIRNRLSVFYNQFAKDTSQSISFADLKSIGKVPKLEEKTIQDVMKQLSNMELFQNIIS</sequence>
<dbReference type="InterPro" id="IPR050625">
    <property type="entry name" value="ParA/MinD_ATPase"/>
</dbReference>
<dbReference type="PANTHER" id="PTHR43384">
    <property type="entry name" value="SEPTUM SITE-DETERMINING PROTEIN MIND HOMOLOG, CHLOROPLASTIC-RELATED"/>
    <property type="match status" value="1"/>
</dbReference>
<accession>A0A371ATE9</accession>
<reference evidence="3 4" key="1">
    <citation type="submission" date="2018-07" db="EMBL/GenBank/DDBJ databases">
        <title>Anaerosacharophilus polymeroproducens gen. nov. sp. nov., an anaerobic bacterium isolated from salt field.</title>
        <authorList>
            <person name="Kim W."/>
            <person name="Yang S.-H."/>
            <person name="Oh J."/>
            <person name="Lee J.-H."/>
            <person name="Kwon K.K."/>
        </authorList>
    </citation>
    <scope>NUCLEOTIDE SEQUENCE [LARGE SCALE GENOMIC DNA]</scope>
    <source>
        <strain evidence="3 4">MCWD5</strain>
    </source>
</reference>
<dbReference type="InterPro" id="IPR025669">
    <property type="entry name" value="AAA_dom"/>
</dbReference>
<organism evidence="3 4">
    <name type="scientific">Anaerosacchariphilus polymeriproducens</name>
    <dbReference type="NCBI Taxonomy" id="1812858"/>
    <lineage>
        <taxon>Bacteria</taxon>
        <taxon>Bacillati</taxon>
        <taxon>Bacillota</taxon>
        <taxon>Clostridia</taxon>
        <taxon>Lachnospirales</taxon>
        <taxon>Lachnospiraceae</taxon>
        <taxon>Anaerosacchariphilus</taxon>
    </lineage>
</organism>
<dbReference type="Proteomes" id="UP000255036">
    <property type="component" value="Unassembled WGS sequence"/>
</dbReference>